<dbReference type="InterPro" id="IPR003356">
    <property type="entry name" value="DNA_methylase_A-5"/>
</dbReference>
<dbReference type="Proteomes" id="UP000784880">
    <property type="component" value="Unassembled WGS sequence"/>
</dbReference>
<proteinExistence type="predicted"/>
<dbReference type="EMBL" id="JAHQCS010000183">
    <property type="protein sequence ID" value="MBU9714652.1"/>
    <property type="molecule type" value="Genomic_DNA"/>
</dbReference>
<reference evidence="3 4" key="1">
    <citation type="submission" date="2021-06" db="EMBL/GenBank/DDBJ databases">
        <title>Bacillus sp. RD4P76, an endophyte from a halophyte.</title>
        <authorList>
            <person name="Sun J.-Q."/>
        </authorList>
    </citation>
    <scope>NUCLEOTIDE SEQUENCE [LARGE SCALE GENOMIC DNA]</scope>
    <source>
        <strain evidence="3 4">CGMCC 1.15917</strain>
    </source>
</reference>
<dbReference type="GO" id="GO:0032259">
    <property type="term" value="P:methylation"/>
    <property type="evidence" value="ECO:0007669"/>
    <property type="project" value="UniProtKB-KW"/>
</dbReference>
<dbReference type="CDD" id="cd02440">
    <property type="entry name" value="AdoMet_MTases"/>
    <property type="match status" value="1"/>
</dbReference>
<accession>A0ABS6JPC2</accession>
<sequence length="334" mass="37572">MQSDTNTGTLYHVLNQGAEILQTEMDIPYLDALGEMGECVFQGHVLPNVDATKRDELTKLISKITNQEWTKEEYRRGMQLAILKGMKEGTQPHHAMTPDAVSLFMGYLLNKVISLDENRLQTSVILDPAVGAGNLLFAVMNQLTSNAHGIGADADETLVKLSYVNANLQEHSVDLFHQDSISAPFVSNVDAVVCDLPVGYYPKDDIASQFDMASEGEHSLVHHLMIEKSMKHIKPGGFLFFLVPNFLFETEEATNLHNYIKKEGIIYSLMQLPKTMFKNEKWGKSILIIRKKKESIEGPKQALLVELPSFSNQVSLQDMMLRISQWFENQLGQK</sequence>
<dbReference type="PIRSF" id="PIRSF026567">
    <property type="entry name" value="Adenine_mtase_bact_prd"/>
    <property type="match status" value="1"/>
</dbReference>
<dbReference type="Pfam" id="PF02384">
    <property type="entry name" value="N6_Mtase"/>
    <property type="match status" value="1"/>
</dbReference>
<keyword evidence="3" id="KW-0808">Transferase</keyword>
<dbReference type="InterPro" id="IPR048375">
    <property type="entry name" value="YtxK-like_N"/>
</dbReference>
<feature type="domain" description="YtxK-like N-terminal helical" evidence="2">
    <location>
        <begin position="9"/>
        <end position="86"/>
    </location>
</feature>
<organism evidence="3 4">
    <name type="scientific">Evansella tamaricis</name>
    <dbReference type="NCBI Taxonomy" id="2069301"/>
    <lineage>
        <taxon>Bacteria</taxon>
        <taxon>Bacillati</taxon>
        <taxon>Bacillota</taxon>
        <taxon>Bacilli</taxon>
        <taxon>Bacillales</taxon>
        <taxon>Bacillaceae</taxon>
        <taxon>Evansella</taxon>
    </lineage>
</organism>
<comment type="caution">
    <text evidence="3">The sequence shown here is derived from an EMBL/GenBank/DDBJ whole genome shotgun (WGS) entry which is preliminary data.</text>
</comment>
<feature type="domain" description="DNA methylase adenine-specific" evidence="1">
    <location>
        <begin position="96"/>
        <end position="306"/>
    </location>
</feature>
<evidence type="ECO:0000259" key="2">
    <source>
        <dbReference type="Pfam" id="PF21106"/>
    </source>
</evidence>
<gene>
    <name evidence="3" type="ORF">KS419_23180</name>
</gene>
<protein>
    <submittedName>
        <fullName evidence="3">Class I SAM-dependent methyltransferase</fullName>
    </submittedName>
</protein>
<evidence type="ECO:0000313" key="4">
    <source>
        <dbReference type="Proteomes" id="UP000784880"/>
    </source>
</evidence>
<dbReference type="InterPro" id="IPR016843">
    <property type="entry name" value="S-AdoMet-dep_Ade-MeTrfase_prd"/>
</dbReference>
<evidence type="ECO:0000259" key="1">
    <source>
        <dbReference type="Pfam" id="PF02384"/>
    </source>
</evidence>
<keyword evidence="4" id="KW-1185">Reference proteome</keyword>
<dbReference type="GO" id="GO:0008168">
    <property type="term" value="F:methyltransferase activity"/>
    <property type="evidence" value="ECO:0007669"/>
    <property type="project" value="UniProtKB-KW"/>
</dbReference>
<name>A0ABS6JPC2_9BACI</name>
<dbReference type="InterPro" id="IPR052933">
    <property type="entry name" value="DNA_Protect_Modify"/>
</dbReference>
<dbReference type="PANTHER" id="PTHR41313">
    <property type="entry name" value="ADENINE-SPECIFIC METHYLTRANSFERASE"/>
    <property type="match status" value="1"/>
</dbReference>
<keyword evidence="3" id="KW-0489">Methyltransferase</keyword>
<evidence type="ECO:0000313" key="3">
    <source>
        <dbReference type="EMBL" id="MBU9714652.1"/>
    </source>
</evidence>
<dbReference type="Pfam" id="PF21106">
    <property type="entry name" value="YtxK_like"/>
    <property type="match status" value="1"/>
</dbReference>
<dbReference type="RefSeq" id="WP_217069401.1">
    <property type="nucleotide sequence ID" value="NZ_JAHQCS010000183.1"/>
</dbReference>
<dbReference type="PANTHER" id="PTHR41313:SF1">
    <property type="entry name" value="DNA METHYLASE ADENINE-SPECIFIC DOMAIN-CONTAINING PROTEIN"/>
    <property type="match status" value="1"/>
</dbReference>